<dbReference type="Proteomes" id="UP000324222">
    <property type="component" value="Unassembled WGS sequence"/>
</dbReference>
<sequence>MPGATLPPAYLVEHTGRGLGGKVAATRALRLCAVTAELPRRLFRRVLVEEEDCRAGKGSKEGSGQEVSGLRS</sequence>
<comment type="caution">
    <text evidence="2">The sequence shown here is derived from an EMBL/GenBank/DDBJ whole genome shotgun (WGS) entry which is preliminary data.</text>
</comment>
<protein>
    <submittedName>
        <fullName evidence="2">Uncharacterized protein</fullName>
    </submittedName>
</protein>
<keyword evidence="3" id="KW-1185">Reference proteome</keyword>
<dbReference type="EMBL" id="VSRR010001197">
    <property type="protein sequence ID" value="MPC23366.1"/>
    <property type="molecule type" value="Genomic_DNA"/>
</dbReference>
<feature type="region of interest" description="Disordered" evidence="1">
    <location>
        <begin position="53"/>
        <end position="72"/>
    </location>
</feature>
<proteinExistence type="predicted"/>
<name>A0A5B7DR03_PORTR</name>
<reference evidence="2 3" key="1">
    <citation type="submission" date="2019-05" db="EMBL/GenBank/DDBJ databases">
        <title>Another draft genome of Portunus trituberculatus and its Hox gene families provides insights of decapod evolution.</title>
        <authorList>
            <person name="Jeong J.-H."/>
            <person name="Song I."/>
            <person name="Kim S."/>
            <person name="Choi T."/>
            <person name="Kim D."/>
            <person name="Ryu S."/>
            <person name="Kim W."/>
        </authorList>
    </citation>
    <scope>NUCLEOTIDE SEQUENCE [LARGE SCALE GENOMIC DNA]</scope>
    <source>
        <tissue evidence="2">Muscle</tissue>
    </source>
</reference>
<organism evidence="2 3">
    <name type="scientific">Portunus trituberculatus</name>
    <name type="common">Swimming crab</name>
    <name type="synonym">Neptunus trituberculatus</name>
    <dbReference type="NCBI Taxonomy" id="210409"/>
    <lineage>
        <taxon>Eukaryota</taxon>
        <taxon>Metazoa</taxon>
        <taxon>Ecdysozoa</taxon>
        <taxon>Arthropoda</taxon>
        <taxon>Crustacea</taxon>
        <taxon>Multicrustacea</taxon>
        <taxon>Malacostraca</taxon>
        <taxon>Eumalacostraca</taxon>
        <taxon>Eucarida</taxon>
        <taxon>Decapoda</taxon>
        <taxon>Pleocyemata</taxon>
        <taxon>Brachyura</taxon>
        <taxon>Eubrachyura</taxon>
        <taxon>Portunoidea</taxon>
        <taxon>Portunidae</taxon>
        <taxon>Portuninae</taxon>
        <taxon>Portunus</taxon>
    </lineage>
</organism>
<gene>
    <name evidence="2" type="ORF">E2C01_016410</name>
</gene>
<evidence type="ECO:0000256" key="1">
    <source>
        <dbReference type="SAM" id="MobiDB-lite"/>
    </source>
</evidence>
<dbReference type="AlphaFoldDB" id="A0A5B7DR03"/>
<evidence type="ECO:0000313" key="3">
    <source>
        <dbReference type="Proteomes" id="UP000324222"/>
    </source>
</evidence>
<accession>A0A5B7DR03</accession>
<evidence type="ECO:0000313" key="2">
    <source>
        <dbReference type="EMBL" id="MPC23366.1"/>
    </source>
</evidence>